<reference evidence="2" key="1">
    <citation type="submission" date="2020-11" db="EMBL/GenBank/DDBJ databases">
        <authorList>
            <consortium name="DOE Joint Genome Institute"/>
            <person name="Ahrendt S."/>
            <person name="Riley R."/>
            <person name="Andreopoulos W."/>
            <person name="Labutti K."/>
            <person name="Pangilinan J."/>
            <person name="Ruiz-Duenas F.J."/>
            <person name="Barrasa J.M."/>
            <person name="Sanchez-Garcia M."/>
            <person name="Camarero S."/>
            <person name="Miyauchi S."/>
            <person name="Serrano A."/>
            <person name="Linde D."/>
            <person name="Babiker R."/>
            <person name="Drula E."/>
            <person name="Ayuso-Fernandez I."/>
            <person name="Pacheco R."/>
            <person name="Padilla G."/>
            <person name="Ferreira P."/>
            <person name="Barriuso J."/>
            <person name="Kellner H."/>
            <person name="Castanera R."/>
            <person name="Alfaro M."/>
            <person name="Ramirez L."/>
            <person name="Pisabarro A.G."/>
            <person name="Kuo A."/>
            <person name="Tritt A."/>
            <person name="Lipzen A."/>
            <person name="He G."/>
            <person name="Yan M."/>
            <person name="Ng V."/>
            <person name="Cullen D."/>
            <person name="Martin F."/>
            <person name="Rosso M.-N."/>
            <person name="Henrissat B."/>
            <person name="Hibbett D."/>
            <person name="Martinez A.T."/>
            <person name="Grigoriev I.V."/>
        </authorList>
    </citation>
    <scope>NUCLEOTIDE SEQUENCE</scope>
    <source>
        <strain evidence="2">ATCC 90797</strain>
    </source>
</reference>
<dbReference type="InterPro" id="IPR001810">
    <property type="entry name" value="F-box_dom"/>
</dbReference>
<dbReference type="InterPro" id="IPR036047">
    <property type="entry name" value="F-box-like_dom_sf"/>
</dbReference>
<dbReference type="AlphaFoldDB" id="A0A9P5ZTM9"/>
<dbReference type="Gene3D" id="1.20.1280.50">
    <property type="match status" value="1"/>
</dbReference>
<dbReference type="Proteomes" id="UP000807025">
    <property type="component" value="Unassembled WGS sequence"/>
</dbReference>
<evidence type="ECO:0000313" key="2">
    <source>
        <dbReference type="EMBL" id="KAF9493292.1"/>
    </source>
</evidence>
<feature type="domain" description="F-box" evidence="1">
    <location>
        <begin position="21"/>
        <end position="58"/>
    </location>
</feature>
<dbReference type="Pfam" id="PF12937">
    <property type="entry name" value="F-box-like"/>
    <property type="match status" value="1"/>
</dbReference>
<dbReference type="OrthoDB" id="2447803at2759"/>
<protein>
    <recommendedName>
        <fullName evidence="1">F-box domain-containing protein</fullName>
    </recommendedName>
</protein>
<comment type="caution">
    <text evidence="2">The sequence shown here is derived from an EMBL/GenBank/DDBJ whole genome shotgun (WGS) entry which is preliminary data.</text>
</comment>
<keyword evidence="3" id="KW-1185">Reference proteome</keyword>
<organism evidence="2 3">
    <name type="scientific">Pleurotus eryngii</name>
    <name type="common">Boletus of the steppes</name>
    <dbReference type="NCBI Taxonomy" id="5323"/>
    <lineage>
        <taxon>Eukaryota</taxon>
        <taxon>Fungi</taxon>
        <taxon>Dikarya</taxon>
        <taxon>Basidiomycota</taxon>
        <taxon>Agaricomycotina</taxon>
        <taxon>Agaricomycetes</taxon>
        <taxon>Agaricomycetidae</taxon>
        <taxon>Agaricales</taxon>
        <taxon>Pleurotineae</taxon>
        <taxon>Pleurotaceae</taxon>
        <taxon>Pleurotus</taxon>
    </lineage>
</organism>
<dbReference type="SUPFAM" id="SSF81383">
    <property type="entry name" value="F-box domain"/>
    <property type="match status" value="1"/>
</dbReference>
<proteinExistence type="predicted"/>
<evidence type="ECO:0000259" key="1">
    <source>
        <dbReference type="Pfam" id="PF12937"/>
    </source>
</evidence>
<sequence length="362" mass="40956">MRAQVSIFRFQLLSVVLYESPEILGQIFEHSSQGDQVRIARVCQTWYNIAVSLIWKRLPDAQVLFHLLAPLLITEDLRVVFSRPLASQDWVRFDSYASTNAAASCPNLRDLLSFYIVAEWLTLDESSGFRSMMSTSLLADSFPSFNNLTIPIPFSRATKVLLQRYHFNKLARFQVASPWMESPDSRIPANQRSCCNNSTANYYRGCCHLAQALPSIKVLSLNPTPDIDEVSTLSVGVISPLFALCPNLYELKLYMNTSDEHIPPPQAMKSLGERRQSRWSKATQHRELICPVSLAIFLGRILPSHCSIGASERVIEAWSEVSRLVPAFRQVRVEWVLDTKSPVPSSSVVLRFCLADYVKLKL</sequence>
<name>A0A9P5ZTM9_PLEER</name>
<dbReference type="EMBL" id="MU154587">
    <property type="protein sequence ID" value="KAF9493292.1"/>
    <property type="molecule type" value="Genomic_DNA"/>
</dbReference>
<accession>A0A9P5ZTM9</accession>
<evidence type="ECO:0000313" key="3">
    <source>
        <dbReference type="Proteomes" id="UP000807025"/>
    </source>
</evidence>
<gene>
    <name evidence="2" type="ORF">BDN71DRAFT_1508661</name>
</gene>